<dbReference type="Proteomes" id="UP000515204">
    <property type="component" value="Unplaced"/>
</dbReference>
<dbReference type="Gene3D" id="3.40.50.300">
    <property type="entry name" value="P-loop containing nucleotide triphosphate hydrolases"/>
    <property type="match status" value="1"/>
</dbReference>
<evidence type="ECO:0000256" key="1">
    <source>
        <dbReference type="ARBA" id="ARBA00004443"/>
    </source>
</evidence>
<dbReference type="InterPro" id="IPR016478">
    <property type="entry name" value="GTPase_MTG1"/>
</dbReference>
<dbReference type="GO" id="GO:0032543">
    <property type="term" value="P:mitochondrial translation"/>
    <property type="evidence" value="ECO:0007669"/>
    <property type="project" value="TreeGrafter"/>
</dbReference>
<dbReference type="CDD" id="cd01856">
    <property type="entry name" value="YlqF"/>
    <property type="match status" value="1"/>
</dbReference>
<dbReference type="PANTHER" id="PTHR45782:SF4">
    <property type="entry name" value="MITOCHONDRIAL RIBOSOME-ASSOCIATED GTPASE 1"/>
    <property type="match status" value="1"/>
</dbReference>
<dbReference type="GO" id="GO:0005743">
    <property type="term" value="C:mitochondrial inner membrane"/>
    <property type="evidence" value="ECO:0007669"/>
    <property type="project" value="UniProtKB-SubCell"/>
</dbReference>
<protein>
    <recommendedName>
        <fullName evidence="9">Mitochondrial GTPase 1</fullName>
    </recommendedName>
</protein>
<dbReference type="KEGG" id="dqu:106742311"/>
<dbReference type="OrthoDB" id="269151at2759"/>
<comment type="subcellular location">
    <subcellularLocation>
        <location evidence="1">Mitochondrion inner membrane</location>
        <topology evidence="1">Peripheral membrane protein</topology>
        <orientation evidence="1">Matrix side</orientation>
    </subcellularLocation>
</comment>
<keyword evidence="3" id="KW-0999">Mitochondrion inner membrane</keyword>
<evidence type="ECO:0000256" key="5">
    <source>
        <dbReference type="ARBA" id="ARBA00023128"/>
    </source>
</evidence>
<dbReference type="SUPFAM" id="SSF52540">
    <property type="entry name" value="P-loop containing nucleoside triphosphate hydrolases"/>
    <property type="match status" value="1"/>
</dbReference>
<evidence type="ECO:0000256" key="7">
    <source>
        <dbReference type="ARBA" id="ARBA00023136"/>
    </source>
</evidence>
<evidence type="ECO:0000256" key="4">
    <source>
        <dbReference type="ARBA" id="ARBA00022946"/>
    </source>
</evidence>
<evidence type="ECO:0000256" key="3">
    <source>
        <dbReference type="ARBA" id="ARBA00022792"/>
    </source>
</evidence>
<dbReference type="Pfam" id="PF01926">
    <property type="entry name" value="MMR_HSR1"/>
    <property type="match status" value="1"/>
</dbReference>
<dbReference type="FunFam" id="3.40.50.300:FF:000876">
    <property type="entry name" value="Mitochondrial GTPase 1"/>
    <property type="match status" value="1"/>
</dbReference>
<reference evidence="13" key="1">
    <citation type="submission" date="2025-08" db="UniProtKB">
        <authorList>
            <consortium name="RefSeq"/>
        </authorList>
    </citation>
    <scope>IDENTIFICATION</scope>
</reference>
<keyword evidence="4" id="KW-0809">Transit peptide</keyword>
<feature type="domain" description="G" evidence="11">
    <location>
        <begin position="145"/>
        <end position="210"/>
    </location>
</feature>
<evidence type="ECO:0000256" key="8">
    <source>
        <dbReference type="ARBA" id="ARBA00045284"/>
    </source>
</evidence>
<dbReference type="RefSeq" id="XP_014470634.1">
    <property type="nucleotide sequence ID" value="XM_014615148.1"/>
</dbReference>
<evidence type="ECO:0000256" key="10">
    <source>
        <dbReference type="PIRSR" id="PIRSR006230-1"/>
    </source>
</evidence>
<keyword evidence="12" id="KW-1185">Reference proteome</keyword>
<keyword evidence="7" id="KW-0472">Membrane</keyword>
<evidence type="ECO:0000313" key="13">
    <source>
        <dbReference type="RefSeq" id="XP_014470634.1"/>
    </source>
</evidence>
<name>A0A6P3WYC8_DINQU</name>
<dbReference type="AlphaFoldDB" id="A0A6P3WYC8"/>
<evidence type="ECO:0000259" key="11">
    <source>
        <dbReference type="Pfam" id="PF01926"/>
    </source>
</evidence>
<evidence type="ECO:0000256" key="2">
    <source>
        <dbReference type="ARBA" id="ARBA00022741"/>
    </source>
</evidence>
<comment type="similarity">
    <text evidence="9">Belongs to the TRAFAC class YlqF/YawG GTPase family. MTG1 subfamily.</text>
</comment>
<gene>
    <name evidence="13" type="primary">LOC106742311</name>
</gene>
<dbReference type="InterPro" id="IPR006073">
    <property type="entry name" value="GTP-bd"/>
</dbReference>
<dbReference type="GO" id="GO:0005525">
    <property type="term" value="F:GTP binding"/>
    <property type="evidence" value="ECO:0007669"/>
    <property type="project" value="UniProtKB-KW"/>
</dbReference>
<keyword evidence="2 9" id="KW-0547">Nucleotide-binding</keyword>
<organism evidence="12 13">
    <name type="scientific">Dinoponera quadriceps</name>
    <name type="common">South American ant</name>
    <dbReference type="NCBI Taxonomy" id="609295"/>
    <lineage>
        <taxon>Eukaryota</taxon>
        <taxon>Metazoa</taxon>
        <taxon>Ecdysozoa</taxon>
        <taxon>Arthropoda</taxon>
        <taxon>Hexapoda</taxon>
        <taxon>Insecta</taxon>
        <taxon>Pterygota</taxon>
        <taxon>Neoptera</taxon>
        <taxon>Endopterygota</taxon>
        <taxon>Hymenoptera</taxon>
        <taxon>Apocrita</taxon>
        <taxon>Aculeata</taxon>
        <taxon>Formicoidea</taxon>
        <taxon>Formicidae</taxon>
        <taxon>Ponerinae</taxon>
        <taxon>Ponerini</taxon>
        <taxon>Dinoponera</taxon>
    </lineage>
</organism>
<proteinExistence type="inferred from homology"/>
<feature type="binding site" evidence="10">
    <location>
        <position position="204"/>
    </location>
    <ligand>
        <name>GTP</name>
        <dbReference type="ChEBI" id="CHEBI:37565"/>
    </ligand>
</feature>
<comment type="function">
    <text evidence="8 9">Plays a role in the regulation of the mitochondrial ribosome assembly and of translational activity. Displays mitochondrial GTPase activity.</text>
</comment>
<dbReference type="PRINTS" id="PR00326">
    <property type="entry name" value="GTP1OBG"/>
</dbReference>
<dbReference type="GO" id="GO:0003924">
    <property type="term" value="F:GTPase activity"/>
    <property type="evidence" value="ECO:0007669"/>
    <property type="project" value="TreeGrafter"/>
</dbReference>
<dbReference type="PIRSF" id="PIRSF006230">
    <property type="entry name" value="MG442"/>
    <property type="match status" value="1"/>
</dbReference>
<dbReference type="InterPro" id="IPR027417">
    <property type="entry name" value="P-loop_NTPase"/>
</dbReference>
<dbReference type="Gene3D" id="1.10.1580.10">
    <property type="match status" value="1"/>
</dbReference>
<keyword evidence="5 9" id="KW-0496">Mitochondrion</keyword>
<evidence type="ECO:0000313" key="12">
    <source>
        <dbReference type="Proteomes" id="UP000515204"/>
    </source>
</evidence>
<dbReference type="GeneID" id="106742311"/>
<dbReference type="FunFam" id="1.10.1580.10:FF:000004">
    <property type="entry name" value="Mitochondrial GTPase 1"/>
    <property type="match status" value="1"/>
</dbReference>
<evidence type="ECO:0000256" key="9">
    <source>
        <dbReference type="PIRNR" id="PIRNR006230"/>
    </source>
</evidence>
<dbReference type="PANTHER" id="PTHR45782">
    <property type="entry name" value="MITOCHONDRIAL RIBOSOME-ASSOCIATED GTPASE 1"/>
    <property type="match status" value="1"/>
</dbReference>
<accession>A0A6P3WYC8</accession>
<sequence>MASTGGKVVANLRKKFVLETQKVIRWFPGHMTKGLKQMQQRLKNVDCIIEVHDARIPLSGHYADYSRTLTSLKPHIFILNKKDLIDTDYSESIVSVLKKEGLSNIILTNLKDQHCKETKKIMPLAKKLILNSNRYNRAGELSYSMMVIGVPNVGKSTLINRLRHNILHMGKATNVGAVAGITRAVLTHVKVSENPTIYLIDTPGILVPAIRDIHTGLKLSLVGCLKDHIVESYILADYLLYWLNKESRYEYTEVLGLSEPNDNVQYVLTFIAAKLKKTLRLKESSGQLIVKPDFQFAADYFISLFRKGELGLCCLDIDLLRSRQDCNVKSINNNV</sequence>
<evidence type="ECO:0000256" key="6">
    <source>
        <dbReference type="ARBA" id="ARBA00023134"/>
    </source>
</evidence>
<feature type="binding site" evidence="10">
    <location>
        <begin position="80"/>
        <end position="83"/>
    </location>
    <ligand>
        <name>GTP</name>
        <dbReference type="ChEBI" id="CHEBI:37565"/>
    </ligand>
</feature>
<keyword evidence="6 9" id="KW-0342">GTP-binding</keyword>
<dbReference type="InterPro" id="IPR023179">
    <property type="entry name" value="GTP-bd_ortho_bundle_sf"/>
</dbReference>
<feature type="binding site" evidence="10">
    <location>
        <begin position="152"/>
        <end position="157"/>
    </location>
    <ligand>
        <name>GTP</name>
        <dbReference type="ChEBI" id="CHEBI:37565"/>
    </ligand>
</feature>